<dbReference type="Proteomes" id="UP001147747">
    <property type="component" value="Unassembled WGS sequence"/>
</dbReference>
<evidence type="ECO:0000313" key="2">
    <source>
        <dbReference type="EMBL" id="KAJ5386062.1"/>
    </source>
</evidence>
<keyword evidence="3" id="KW-1185">Reference proteome</keyword>
<accession>A0A9X0B2U9</accession>
<reference evidence="2" key="1">
    <citation type="submission" date="2022-12" db="EMBL/GenBank/DDBJ databases">
        <authorList>
            <person name="Petersen C."/>
        </authorList>
    </citation>
    <scope>NUCLEOTIDE SEQUENCE</scope>
    <source>
        <strain evidence="2">IBT 29677</strain>
    </source>
</reference>
<gene>
    <name evidence="2" type="ORF">N7509_008603</name>
</gene>
<proteinExistence type="predicted"/>
<sequence length="607" mass="70794">MENQAGLPANISLEGRTIQSMEEAFQILHECSRDEVYPIAMQMQSELMGFIETGEDYLYKLHEFVDRGEFWRGHELDEDSFRYNWRAARDAIANRTKRLEYIDSIREKAIKTWGSDHAKAFFLRVKTRAMAEKVSRLLTANLEYTAIRLMINNEIVNRLSAKSRGIKKDKAVMQGDITKAFSNRCQRPLSGEKLQELGLEIDDDGYCCRAGSGRALVNDSESESDNDLSNDFVQASYAESSDEFQREESQDSISREKSEIAARKGKKRKRKDPSQCGCLLPNSTLRRVFHNSEPEMKCQKALRKVGRKIYKIHDKIDTNTICPSHSRQLCNMLGMSVNTTHRERADRLDKLYHGLGAWEGTRARYSDWFQRTQPSEIPVNMFRFQEKNIRPIVENWDSLEYLTFQSLYRRCFGKNQLPALKQTDNHMRVNGSVVIPGFFGWLKYDFDGMHPGGILRLALQEFAMYDWHFRPRTDHPRLGWATNMWYSLIQQLVRQDIVYWMWHVYFRPDHMWRLISVPHCSQSAYPREGTCFQQLDINVRDFVNTGYGKSFLQGSVFLNDEDEQNCDELLLGMNRHLESWWNDLSSRGLVGMVIFSKSSLKCGHQKM</sequence>
<dbReference type="AlphaFoldDB" id="A0A9X0B2U9"/>
<name>A0A9X0B2U9_9EURO</name>
<organism evidence="2 3">
    <name type="scientific">Penicillium cosmopolitanum</name>
    <dbReference type="NCBI Taxonomy" id="1131564"/>
    <lineage>
        <taxon>Eukaryota</taxon>
        <taxon>Fungi</taxon>
        <taxon>Dikarya</taxon>
        <taxon>Ascomycota</taxon>
        <taxon>Pezizomycotina</taxon>
        <taxon>Eurotiomycetes</taxon>
        <taxon>Eurotiomycetidae</taxon>
        <taxon>Eurotiales</taxon>
        <taxon>Aspergillaceae</taxon>
        <taxon>Penicillium</taxon>
    </lineage>
</organism>
<feature type="compositionally biased region" description="Basic and acidic residues" evidence="1">
    <location>
        <begin position="243"/>
        <end position="262"/>
    </location>
</feature>
<dbReference type="RefSeq" id="XP_056483860.1">
    <property type="nucleotide sequence ID" value="XM_056633240.1"/>
</dbReference>
<comment type="caution">
    <text evidence="2">The sequence shown here is derived from an EMBL/GenBank/DDBJ whole genome shotgun (WGS) entry which is preliminary data.</text>
</comment>
<evidence type="ECO:0000313" key="3">
    <source>
        <dbReference type="Proteomes" id="UP001147747"/>
    </source>
</evidence>
<evidence type="ECO:0000256" key="1">
    <source>
        <dbReference type="SAM" id="MobiDB-lite"/>
    </source>
</evidence>
<dbReference type="GeneID" id="81372220"/>
<dbReference type="EMBL" id="JAPZBU010000009">
    <property type="protein sequence ID" value="KAJ5386062.1"/>
    <property type="molecule type" value="Genomic_DNA"/>
</dbReference>
<protein>
    <submittedName>
        <fullName evidence="2">Uncharacterized protein</fullName>
    </submittedName>
</protein>
<dbReference type="OrthoDB" id="4369165at2759"/>
<reference evidence="2" key="2">
    <citation type="journal article" date="2023" name="IMA Fungus">
        <title>Comparative genomic study of the Penicillium genus elucidates a diverse pangenome and 15 lateral gene transfer events.</title>
        <authorList>
            <person name="Petersen C."/>
            <person name="Sorensen T."/>
            <person name="Nielsen M.R."/>
            <person name="Sondergaard T.E."/>
            <person name="Sorensen J.L."/>
            <person name="Fitzpatrick D.A."/>
            <person name="Frisvad J.C."/>
            <person name="Nielsen K.L."/>
        </authorList>
    </citation>
    <scope>NUCLEOTIDE SEQUENCE</scope>
    <source>
        <strain evidence="2">IBT 29677</strain>
    </source>
</reference>
<feature type="region of interest" description="Disordered" evidence="1">
    <location>
        <begin position="241"/>
        <end position="274"/>
    </location>
</feature>